<accession>A0A094IUR4</accession>
<gene>
    <name evidence="1" type="ORF">IDSA_07095</name>
</gene>
<dbReference type="PROSITE" id="PS51257">
    <property type="entry name" value="PROKAR_LIPOPROTEIN"/>
    <property type="match status" value="1"/>
</dbReference>
<protein>
    <recommendedName>
        <fullName evidence="3">Lipoprotein</fullName>
    </recommendedName>
</protein>
<dbReference type="EMBL" id="JPER01000003">
    <property type="protein sequence ID" value="KFZ30842.1"/>
    <property type="molecule type" value="Genomic_DNA"/>
</dbReference>
<dbReference type="AlphaFoldDB" id="A0A094IUR4"/>
<evidence type="ECO:0000313" key="2">
    <source>
        <dbReference type="Proteomes" id="UP000054363"/>
    </source>
</evidence>
<organism evidence="1 2">
    <name type="scientific">Pseudidiomarina salinarum</name>
    <dbReference type="NCBI Taxonomy" id="435908"/>
    <lineage>
        <taxon>Bacteria</taxon>
        <taxon>Pseudomonadati</taxon>
        <taxon>Pseudomonadota</taxon>
        <taxon>Gammaproteobacteria</taxon>
        <taxon>Alteromonadales</taxon>
        <taxon>Idiomarinaceae</taxon>
        <taxon>Pseudidiomarina</taxon>
    </lineage>
</organism>
<reference evidence="1 2" key="1">
    <citation type="submission" date="2014-06" db="EMBL/GenBank/DDBJ databases">
        <title>The draft genome sequence of Idiomarina salinarum ISL-52.</title>
        <authorList>
            <person name="Du J."/>
            <person name="Shao Z."/>
        </authorList>
    </citation>
    <scope>NUCLEOTIDE SEQUENCE [LARGE SCALE GENOMIC DNA]</scope>
    <source>
        <strain evidence="1 2">ISL-52</strain>
    </source>
</reference>
<evidence type="ECO:0000313" key="1">
    <source>
        <dbReference type="EMBL" id="KFZ30842.1"/>
    </source>
</evidence>
<sequence>MKGILVVLFSLLLLGCASMPISTMYKLNSMDETDLFKLDPAGVRAKVQLSEPFKLKLSETEMTFELESDNGVSHYQFPLIVESEHALPAESGWFSDRPASSEYILALSEEASKNFRELQVRLADEKFSKYEFSVNTNFGAAPEAKAEDVTLSIFLKLSQDEGYIALLEDYVVEVESDKKSGSW</sequence>
<dbReference type="RefSeq" id="WP_034775362.1">
    <property type="nucleotide sequence ID" value="NZ_JPER01000003.1"/>
</dbReference>
<keyword evidence="2" id="KW-1185">Reference proteome</keyword>
<evidence type="ECO:0008006" key="3">
    <source>
        <dbReference type="Google" id="ProtNLM"/>
    </source>
</evidence>
<proteinExistence type="predicted"/>
<comment type="caution">
    <text evidence="1">The sequence shown here is derived from an EMBL/GenBank/DDBJ whole genome shotgun (WGS) entry which is preliminary data.</text>
</comment>
<dbReference type="eggNOG" id="ENOG5031921">
    <property type="taxonomic scope" value="Bacteria"/>
</dbReference>
<dbReference type="OrthoDB" id="6335119at2"/>
<dbReference type="Proteomes" id="UP000054363">
    <property type="component" value="Unassembled WGS sequence"/>
</dbReference>
<dbReference type="STRING" id="435908.IDSA_07095"/>
<name>A0A094IUR4_9GAMM</name>